<evidence type="ECO:0000259" key="2">
    <source>
        <dbReference type="Pfam" id="PF22770"/>
    </source>
</evidence>
<dbReference type="GO" id="GO:0005655">
    <property type="term" value="C:nucleolar ribonuclease P complex"/>
    <property type="evidence" value="ECO:0007669"/>
    <property type="project" value="InterPro"/>
</dbReference>
<dbReference type="InterPro" id="IPR009723">
    <property type="entry name" value="Pop1_N"/>
</dbReference>
<dbReference type="GO" id="GO:0000172">
    <property type="term" value="C:ribonuclease MRP complex"/>
    <property type="evidence" value="ECO:0007669"/>
    <property type="project" value="InterPro"/>
</dbReference>
<dbReference type="Proteomes" id="UP000828236">
    <property type="component" value="Unassembled WGS sequence"/>
</dbReference>
<evidence type="ECO:0000313" key="3">
    <source>
        <dbReference type="EMBL" id="KAH7646329.1"/>
    </source>
</evidence>
<dbReference type="PANTHER" id="PTHR22731:SF3">
    <property type="entry name" value="RIBONUCLEASES P_MRP PROTEIN SUBUNIT POP1"/>
    <property type="match status" value="1"/>
</dbReference>
<dbReference type="EMBL" id="SDOV01000001">
    <property type="protein sequence ID" value="KAH7646329.1"/>
    <property type="molecule type" value="Genomic_DNA"/>
</dbReference>
<accession>A0A9D4SL18</accession>
<dbReference type="Pfam" id="PF22770">
    <property type="entry name" value="POP1_C"/>
    <property type="match status" value="1"/>
</dbReference>
<sequence>MDIDIPNEISIYNFIHSHIVEINALKKQCQTKQCKNVLQRVPRHIRRRAASNNPKRLPKNLQKFIPQIKSTNKTLLNKRSSKRRQCKRKIRKRNKDSRRTILHMWFTKRFKMELLWNIFIPWKNNMKNQRILYRGTKNGSLCYYLPFLKTFLLQSLDSNIESIYGQLSNFIPALQLEQLKTVPVHHSIKINLYEYEKYPYNLIGPCDVVKIERNDNLSLSFTAHQLFFEAILEQFLKHNITLSFEPIDCSCVRLYGPHSFARLSKKIGKKIPTLEHEKWHGLDLDQSTNLNFSMFFNNLEKEIIAFKQYRLDNQIETIEILIPNQNLKKIWNKINANMAHLVGGLRDLEVMTVDTNTLLYPRIGYRDCMFNRDKNPNTSCAIGFNFENKYIIRSHEILSSLDTYHSVDKIVCNIIDPENALIQVMVDYLRGTPNTDDIIIVPKSLDHLSISTDDGDCLKTENIINTVNDDDHEPIGLIEYGCFSMRMAHSRAIGIISLQGLEKLFMVNQNRTKMYTLVKTKFNHFRMVTISLIIC</sequence>
<protein>
    <submittedName>
        <fullName evidence="3">Ribonucleases p/mrp protein subunit pop1-like protein</fullName>
    </submittedName>
</protein>
<reference evidence="3" key="1">
    <citation type="submission" date="2020-06" db="EMBL/GenBank/DDBJ databases">
        <authorList>
            <person name="Ji K."/>
            <person name="Li J."/>
        </authorList>
    </citation>
    <scope>NUCLEOTIDE SEQUENCE</scope>
    <source>
        <strain evidence="3">JKM2019</strain>
        <tissue evidence="3">Whole body</tissue>
    </source>
</reference>
<dbReference type="OrthoDB" id="442863at2759"/>
<reference evidence="3" key="2">
    <citation type="journal article" date="2021" name="World Allergy Organ. J.">
        <title>Chromosome-level assembly of Dermatophagoides farinae genome and transcriptome reveals two novel allergens Der f 37 and Der f 39.</title>
        <authorList>
            <person name="Chen J."/>
            <person name="Cai Z."/>
            <person name="Fan D."/>
            <person name="Hu J."/>
            <person name="Hou Y."/>
            <person name="He Y."/>
            <person name="Zhang Z."/>
            <person name="Zhao Z."/>
            <person name="Gao P."/>
            <person name="Hu W."/>
            <person name="Sun J."/>
            <person name="Li J."/>
            <person name="Ji K."/>
        </authorList>
    </citation>
    <scope>NUCLEOTIDE SEQUENCE</scope>
    <source>
        <strain evidence="3">JKM2019</strain>
    </source>
</reference>
<dbReference type="AlphaFoldDB" id="A0A9D4SL18"/>
<dbReference type="Pfam" id="PF06978">
    <property type="entry name" value="POP1_N"/>
    <property type="match status" value="1"/>
</dbReference>
<dbReference type="InterPro" id="IPR055079">
    <property type="entry name" value="POP1_C"/>
</dbReference>
<dbReference type="GO" id="GO:0001682">
    <property type="term" value="P:tRNA 5'-leader removal"/>
    <property type="evidence" value="ECO:0007669"/>
    <property type="project" value="InterPro"/>
</dbReference>
<organism evidence="3">
    <name type="scientific">Dermatophagoides farinae</name>
    <name type="common">American house dust mite</name>
    <dbReference type="NCBI Taxonomy" id="6954"/>
    <lineage>
        <taxon>Eukaryota</taxon>
        <taxon>Metazoa</taxon>
        <taxon>Ecdysozoa</taxon>
        <taxon>Arthropoda</taxon>
        <taxon>Chelicerata</taxon>
        <taxon>Arachnida</taxon>
        <taxon>Acari</taxon>
        <taxon>Acariformes</taxon>
        <taxon>Sarcoptiformes</taxon>
        <taxon>Astigmata</taxon>
        <taxon>Psoroptidia</taxon>
        <taxon>Analgoidea</taxon>
        <taxon>Pyroglyphidae</taxon>
        <taxon>Dermatophagoidinae</taxon>
        <taxon>Dermatophagoides</taxon>
    </lineage>
</organism>
<evidence type="ECO:0000259" key="1">
    <source>
        <dbReference type="Pfam" id="PF06978"/>
    </source>
</evidence>
<comment type="caution">
    <text evidence="3">The sequence shown here is derived from an EMBL/GenBank/DDBJ whole genome shotgun (WGS) entry which is preliminary data.</text>
</comment>
<name>A0A9D4SL18_DERFA</name>
<proteinExistence type="predicted"/>
<dbReference type="InterPro" id="IPR039182">
    <property type="entry name" value="Pop1"/>
</dbReference>
<dbReference type="PANTHER" id="PTHR22731">
    <property type="entry name" value="RIBONUCLEASES P/MRP PROTEIN SUBUNIT POP1"/>
    <property type="match status" value="1"/>
</dbReference>
<gene>
    <name evidence="3" type="ORF">HUG17_1867</name>
</gene>
<feature type="domain" description="Pop1 N-terminal" evidence="1">
    <location>
        <begin position="14"/>
        <end position="94"/>
    </location>
</feature>
<feature type="domain" description="POP1 C-terminal" evidence="2">
    <location>
        <begin position="460"/>
        <end position="532"/>
    </location>
</feature>